<keyword evidence="3" id="KW-1185">Reference proteome</keyword>
<comment type="caution">
    <text evidence="2">The sequence shown here is derived from an EMBL/GenBank/DDBJ whole genome shotgun (WGS) entry which is preliminary data.</text>
</comment>
<gene>
    <name evidence="2" type="ORF">B0T25DRAFT_535098</name>
</gene>
<reference evidence="2" key="1">
    <citation type="journal article" date="2023" name="Mol. Phylogenet. Evol.">
        <title>Genome-scale phylogeny and comparative genomics of the fungal order Sordariales.</title>
        <authorList>
            <person name="Hensen N."/>
            <person name="Bonometti L."/>
            <person name="Westerberg I."/>
            <person name="Brannstrom I.O."/>
            <person name="Guillou S."/>
            <person name="Cros-Aarteil S."/>
            <person name="Calhoun S."/>
            <person name="Haridas S."/>
            <person name="Kuo A."/>
            <person name="Mondo S."/>
            <person name="Pangilinan J."/>
            <person name="Riley R."/>
            <person name="LaButti K."/>
            <person name="Andreopoulos B."/>
            <person name="Lipzen A."/>
            <person name="Chen C."/>
            <person name="Yan M."/>
            <person name="Daum C."/>
            <person name="Ng V."/>
            <person name="Clum A."/>
            <person name="Steindorff A."/>
            <person name="Ohm R.A."/>
            <person name="Martin F."/>
            <person name="Silar P."/>
            <person name="Natvig D.O."/>
            <person name="Lalanne C."/>
            <person name="Gautier V."/>
            <person name="Ament-Velasquez S.L."/>
            <person name="Kruys A."/>
            <person name="Hutchinson M.I."/>
            <person name="Powell A.J."/>
            <person name="Barry K."/>
            <person name="Miller A.N."/>
            <person name="Grigoriev I.V."/>
            <person name="Debuchy R."/>
            <person name="Gladieux P."/>
            <person name="Hiltunen Thoren M."/>
            <person name="Johannesson H."/>
        </authorList>
    </citation>
    <scope>NUCLEOTIDE SEQUENCE</scope>
    <source>
        <strain evidence="2">CBS 955.72</strain>
    </source>
</reference>
<protein>
    <recommendedName>
        <fullName evidence="4">Secreted protein</fullName>
    </recommendedName>
</protein>
<dbReference type="EMBL" id="JAUIQD010000002">
    <property type="protein sequence ID" value="KAK3360223.1"/>
    <property type="molecule type" value="Genomic_DNA"/>
</dbReference>
<evidence type="ECO:0000256" key="1">
    <source>
        <dbReference type="SAM" id="SignalP"/>
    </source>
</evidence>
<dbReference type="AlphaFoldDB" id="A0AAJ0HS87"/>
<accession>A0AAJ0HS87</accession>
<feature type="chain" id="PRO_5042483760" description="Secreted protein" evidence="1">
    <location>
        <begin position="20"/>
        <end position="74"/>
    </location>
</feature>
<sequence>MHLLTPCSWACCLLWHSQGRKSCIEAYRKPFSTSTTKPSRHQSVAASQYQVSDTRYQAKCAMGGAMCHVALLGS</sequence>
<keyword evidence="1" id="KW-0732">Signal</keyword>
<evidence type="ECO:0000313" key="2">
    <source>
        <dbReference type="EMBL" id="KAK3360223.1"/>
    </source>
</evidence>
<feature type="signal peptide" evidence="1">
    <location>
        <begin position="1"/>
        <end position="19"/>
    </location>
</feature>
<evidence type="ECO:0000313" key="3">
    <source>
        <dbReference type="Proteomes" id="UP001275084"/>
    </source>
</evidence>
<reference evidence="2" key="2">
    <citation type="submission" date="2023-06" db="EMBL/GenBank/DDBJ databases">
        <authorList>
            <consortium name="Lawrence Berkeley National Laboratory"/>
            <person name="Haridas S."/>
            <person name="Hensen N."/>
            <person name="Bonometti L."/>
            <person name="Westerberg I."/>
            <person name="Brannstrom I.O."/>
            <person name="Guillou S."/>
            <person name="Cros-Aarteil S."/>
            <person name="Calhoun S."/>
            <person name="Kuo A."/>
            <person name="Mondo S."/>
            <person name="Pangilinan J."/>
            <person name="Riley R."/>
            <person name="Labutti K."/>
            <person name="Andreopoulos B."/>
            <person name="Lipzen A."/>
            <person name="Chen C."/>
            <person name="Yanf M."/>
            <person name="Daum C."/>
            <person name="Ng V."/>
            <person name="Clum A."/>
            <person name="Steindorff A."/>
            <person name="Ohm R."/>
            <person name="Martin F."/>
            <person name="Silar P."/>
            <person name="Natvig D."/>
            <person name="Lalanne C."/>
            <person name="Gautier V."/>
            <person name="Ament-Velasquez S.L."/>
            <person name="Kruys A."/>
            <person name="Hutchinson M.I."/>
            <person name="Powell A.J."/>
            <person name="Barry K."/>
            <person name="Miller A.N."/>
            <person name="Grigoriev I.V."/>
            <person name="Debuchy R."/>
            <person name="Gladieux P."/>
            <person name="Thoren M.H."/>
            <person name="Johannesson H."/>
        </authorList>
    </citation>
    <scope>NUCLEOTIDE SEQUENCE</scope>
    <source>
        <strain evidence="2">CBS 955.72</strain>
    </source>
</reference>
<dbReference type="Proteomes" id="UP001275084">
    <property type="component" value="Unassembled WGS sequence"/>
</dbReference>
<organism evidence="2 3">
    <name type="scientific">Lasiosphaeria hispida</name>
    <dbReference type="NCBI Taxonomy" id="260671"/>
    <lineage>
        <taxon>Eukaryota</taxon>
        <taxon>Fungi</taxon>
        <taxon>Dikarya</taxon>
        <taxon>Ascomycota</taxon>
        <taxon>Pezizomycotina</taxon>
        <taxon>Sordariomycetes</taxon>
        <taxon>Sordariomycetidae</taxon>
        <taxon>Sordariales</taxon>
        <taxon>Lasiosphaeriaceae</taxon>
        <taxon>Lasiosphaeria</taxon>
    </lineage>
</organism>
<proteinExistence type="predicted"/>
<name>A0AAJ0HS87_9PEZI</name>
<evidence type="ECO:0008006" key="4">
    <source>
        <dbReference type="Google" id="ProtNLM"/>
    </source>
</evidence>